<feature type="domain" description="SGNH hydrolase-type esterase" evidence="1">
    <location>
        <begin position="15"/>
        <end position="199"/>
    </location>
</feature>
<proteinExistence type="predicted"/>
<dbReference type="Gene3D" id="3.40.50.1110">
    <property type="entry name" value="SGNH hydrolase"/>
    <property type="match status" value="1"/>
</dbReference>
<sequence length="343" mass="37302">MTKEQQQRLPLSILAIGDSLTAGYYNGGWGHHPYATHLTDLLESINIPVNIDQRGVSGERVVPTMVDRLHSILEKGTSYDWIIILGGTNDLAGSVLAENIFKKGLEPMYAMCLNQSQTKTKLAVMTVIENGYDSPSHEDDKERQILNDMIRDYVTNTDKPDRVYLVDLDKSISFHRMNNDERLQIWDDCVHLTSAGYDLLQRAAVVPQVAVQPVVAVPQAVLQQAVVVLQVAPQPRPPLAVPLQAAAAPQVALQQVAVVPLAVVQRAVAIPQVVLPLPQAVPQVAPLSPPVVPQVAVPLRAAAAAALQVAVLQLVLPLLLVVPQVARHPSQLLKHPISMKVII</sequence>
<evidence type="ECO:0000259" key="1">
    <source>
        <dbReference type="Pfam" id="PF13472"/>
    </source>
</evidence>
<comment type="caution">
    <text evidence="2">The sequence shown here is derived from an EMBL/GenBank/DDBJ whole genome shotgun (WGS) entry which is preliminary data.</text>
</comment>
<reference evidence="2" key="1">
    <citation type="submission" date="2021-02" db="EMBL/GenBank/DDBJ databases">
        <authorList>
            <person name="Nowell W R."/>
        </authorList>
    </citation>
    <scope>NUCLEOTIDE SEQUENCE</scope>
</reference>
<dbReference type="InterPro" id="IPR013830">
    <property type="entry name" value="SGNH_hydro"/>
</dbReference>
<dbReference type="InterPro" id="IPR051532">
    <property type="entry name" value="Ester_Hydrolysis_Enzymes"/>
</dbReference>
<accession>A0A814JTA8</accession>
<dbReference type="CDD" id="cd00229">
    <property type="entry name" value="SGNH_hydrolase"/>
    <property type="match status" value="1"/>
</dbReference>
<dbReference type="OrthoDB" id="408760at2759"/>
<gene>
    <name evidence="2" type="ORF">QVE165_LOCUS17129</name>
</gene>
<evidence type="ECO:0000313" key="2">
    <source>
        <dbReference type="EMBL" id="CAF1042125.1"/>
    </source>
</evidence>
<dbReference type="PANTHER" id="PTHR30383:SF19">
    <property type="entry name" value="FIBRONECTIN TYPE-III DOMAIN-CONTAINING PROTEIN"/>
    <property type="match status" value="1"/>
</dbReference>
<dbReference type="InterPro" id="IPR036514">
    <property type="entry name" value="SGNH_hydro_sf"/>
</dbReference>
<keyword evidence="3" id="KW-1185">Reference proteome</keyword>
<dbReference type="Proteomes" id="UP000663832">
    <property type="component" value="Unassembled WGS sequence"/>
</dbReference>
<dbReference type="GO" id="GO:0004622">
    <property type="term" value="F:phosphatidylcholine lysophospholipase activity"/>
    <property type="evidence" value="ECO:0007669"/>
    <property type="project" value="TreeGrafter"/>
</dbReference>
<evidence type="ECO:0000313" key="3">
    <source>
        <dbReference type="Proteomes" id="UP000663832"/>
    </source>
</evidence>
<protein>
    <recommendedName>
        <fullName evidence="1">SGNH hydrolase-type esterase domain-containing protein</fullName>
    </recommendedName>
</protein>
<organism evidence="2 3">
    <name type="scientific">Adineta steineri</name>
    <dbReference type="NCBI Taxonomy" id="433720"/>
    <lineage>
        <taxon>Eukaryota</taxon>
        <taxon>Metazoa</taxon>
        <taxon>Spiralia</taxon>
        <taxon>Gnathifera</taxon>
        <taxon>Rotifera</taxon>
        <taxon>Eurotatoria</taxon>
        <taxon>Bdelloidea</taxon>
        <taxon>Adinetida</taxon>
        <taxon>Adinetidae</taxon>
        <taxon>Adineta</taxon>
    </lineage>
</organism>
<dbReference type="EMBL" id="CAJNOM010000098">
    <property type="protein sequence ID" value="CAF1042125.1"/>
    <property type="molecule type" value="Genomic_DNA"/>
</dbReference>
<name>A0A814JTA8_9BILA</name>
<dbReference type="SUPFAM" id="SSF52266">
    <property type="entry name" value="SGNH hydrolase"/>
    <property type="match status" value="1"/>
</dbReference>
<dbReference type="AlphaFoldDB" id="A0A814JTA8"/>
<dbReference type="PANTHER" id="PTHR30383">
    <property type="entry name" value="THIOESTERASE 1/PROTEASE 1/LYSOPHOSPHOLIPASE L1"/>
    <property type="match status" value="1"/>
</dbReference>
<dbReference type="Pfam" id="PF13472">
    <property type="entry name" value="Lipase_GDSL_2"/>
    <property type="match status" value="1"/>
</dbReference>